<evidence type="ECO:0000313" key="3">
    <source>
        <dbReference type="EMBL" id="ACQ70029.1"/>
    </source>
</evidence>
<dbReference type="Gene3D" id="2.60.120.380">
    <property type="match status" value="3"/>
</dbReference>
<evidence type="ECO:0000259" key="2">
    <source>
        <dbReference type="Pfam" id="PF17936"/>
    </source>
</evidence>
<reference evidence="3 4" key="1">
    <citation type="journal article" date="2011" name="J. Bacteriol.">
        <title>Complete genome sequence of the Thermophilic Bacterium Exiguobacterium sp. AT1b.</title>
        <authorList>
            <person name="Vishnivetskaya T.A."/>
            <person name="Lucas S."/>
            <person name="Copeland A."/>
            <person name="Lapidus A."/>
            <person name="Glavina Del Rio T."/>
            <person name="Dalin E."/>
            <person name="Tice H."/>
            <person name="Bruce D.C."/>
            <person name="Goodwin L.A."/>
            <person name="Pitluck S."/>
            <person name="Saunders E."/>
            <person name="Brettin T."/>
            <person name="Detter C."/>
            <person name="Han C."/>
            <person name="Larimer F."/>
            <person name="Land M.L."/>
            <person name="Hauser L.J."/>
            <person name="Kyrpides N.C."/>
            <person name="Ovchinnikova G."/>
            <person name="Kathariou S."/>
            <person name="Ramaley R.F."/>
            <person name="Rodrigues D.F."/>
            <person name="Hendrix C."/>
            <person name="Richardson P."/>
            <person name="Tiedje J.M."/>
        </authorList>
    </citation>
    <scope>NUCLEOTIDE SEQUENCE [LARGE SCALE GENOMIC DNA]</scope>
    <source>
        <strain evidence="4">ATCC BAA-1283 / AT1b</strain>
    </source>
</reference>
<dbReference type="RefSeq" id="WP_012727148.1">
    <property type="nucleotide sequence ID" value="NC_012673.1"/>
</dbReference>
<dbReference type="Proteomes" id="UP000000716">
    <property type="component" value="Chromosome"/>
</dbReference>
<organism evidence="3 4">
    <name type="scientific">Exiguobacterium sp. (strain ATCC BAA-1283 / AT1b)</name>
    <dbReference type="NCBI Taxonomy" id="360911"/>
    <lineage>
        <taxon>Bacteria</taxon>
        <taxon>Bacillati</taxon>
        <taxon>Bacillota</taxon>
        <taxon>Bacilli</taxon>
        <taxon>Bacillales</taxon>
        <taxon>Bacillales Family XII. Incertae Sedis</taxon>
        <taxon>Exiguobacterium</taxon>
    </lineage>
</organism>
<protein>
    <submittedName>
        <fullName evidence="3">Peptidase domain protein</fullName>
    </submittedName>
</protein>
<sequence length="458" mass="50526">MTSYLKRWFVIMAGLFLCMALGSTVVTAEENTLPLNGTVNGERLSGQGELVYKLVVPEAGNVTIDFTSMVDDRIYIALKDDRNEYVFHTEVRGSSSSPGREFNSMDLEAGEYRFIVYDASYHQTNHGKFVVKTSFTPAKTNDIEPNNGTAEAQPLKFGQTTKGFLSIQDEVDVYEVKLTKAGRLQLDLSTYVDEQILLFVIDDMNRQVYYEDISGSKKNPGKLVHGVDLEPGTYYISIQDSGIYSTDTGTYQLKSTFVPALNQEAEPNNGSAEAKPFPFYQTRTGFLSWNDSIDVYKIVLPKTSKVGLDFLTYVSEEVTISIFDAANQEVLNEVVAGSTAKPGRYVSSISLSKGTYYVYVMDRNESGDTGKYKLKVTSTHLLPALSVNKVTARSTKVSGKTEKGATVTMTIGKKSYKRTADAKGNYSFSISKQKAGTSIKISSKNKYGSSVKTVKVSK</sequence>
<keyword evidence="4" id="KW-1185">Reference proteome</keyword>
<keyword evidence="1" id="KW-0732">Signal</keyword>
<proteinExistence type="predicted"/>
<feature type="chain" id="PRO_5002938944" evidence="1">
    <location>
        <begin position="29"/>
        <end position="458"/>
    </location>
</feature>
<dbReference type="STRING" id="360911.EAT1b_1101"/>
<dbReference type="SUPFAM" id="SSF89260">
    <property type="entry name" value="Collagen-binding domain"/>
    <property type="match status" value="2"/>
</dbReference>
<dbReference type="KEGG" id="eat:EAT1b_1101"/>
<dbReference type="InterPro" id="IPR041498">
    <property type="entry name" value="Big_6"/>
</dbReference>
<feature type="signal peptide" evidence="1">
    <location>
        <begin position="1"/>
        <end position="28"/>
    </location>
</feature>
<feature type="domain" description="Bacterial Ig" evidence="2">
    <location>
        <begin position="384"/>
        <end position="456"/>
    </location>
</feature>
<dbReference type="Gene3D" id="2.60.40.10">
    <property type="entry name" value="Immunoglobulins"/>
    <property type="match status" value="1"/>
</dbReference>
<accession>C4L6T6</accession>
<dbReference type="eggNOG" id="COG4932">
    <property type="taxonomic scope" value="Bacteria"/>
</dbReference>
<evidence type="ECO:0000256" key="1">
    <source>
        <dbReference type="SAM" id="SignalP"/>
    </source>
</evidence>
<dbReference type="HOGENOM" id="CLU_596829_0_0_9"/>
<dbReference type="EMBL" id="CP001615">
    <property type="protein sequence ID" value="ACQ70029.1"/>
    <property type="molecule type" value="Genomic_DNA"/>
</dbReference>
<evidence type="ECO:0000313" key="4">
    <source>
        <dbReference type="Proteomes" id="UP000000716"/>
    </source>
</evidence>
<dbReference type="InterPro" id="IPR013783">
    <property type="entry name" value="Ig-like_fold"/>
</dbReference>
<gene>
    <name evidence="3" type="ordered locus">EAT1b_1101</name>
</gene>
<dbReference type="AlphaFoldDB" id="C4L6T6"/>
<name>C4L6T6_EXISA</name>
<dbReference type="OrthoDB" id="2776339at2"/>
<dbReference type="Pfam" id="PF17936">
    <property type="entry name" value="Big_6"/>
    <property type="match status" value="1"/>
</dbReference>